<dbReference type="EC" id="2.7.7.7" evidence="1"/>
<dbReference type="NCBIfam" id="NF005677">
    <property type="entry name" value="PRK07471.1"/>
    <property type="match status" value="1"/>
</dbReference>
<keyword evidence="1" id="KW-0548">Nucleotidyltransferase</keyword>
<dbReference type="PANTHER" id="PTHR11669:SF8">
    <property type="entry name" value="DNA POLYMERASE III SUBUNIT DELTA"/>
    <property type="match status" value="1"/>
</dbReference>
<reference evidence="1 2" key="1">
    <citation type="submission" date="2019-04" db="EMBL/GenBank/DDBJ databases">
        <title>Phreatobacter aquaticus sp. nov.</title>
        <authorList>
            <person name="Choi A."/>
        </authorList>
    </citation>
    <scope>NUCLEOTIDE SEQUENCE [LARGE SCALE GENOMIC DNA]</scope>
    <source>
        <strain evidence="1 2">KCTC 52518</strain>
    </source>
</reference>
<dbReference type="PANTHER" id="PTHR11669">
    <property type="entry name" value="REPLICATION FACTOR C / DNA POLYMERASE III GAMMA-TAU SUBUNIT"/>
    <property type="match status" value="1"/>
</dbReference>
<evidence type="ECO:0000313" key="2">
    <source>
        <dbReference type="Proteomes" id="UP000298781"/>
    </source>
</evidence>
<dbReference type="EMBL" id="CP039690">
    <property type="protein sequence ID" value="QCI68303.1"/>
    <property type="molecule type" value="Genomic_DNA"/>
</dbReference>
<dbReference type="GO" id="GO:0009360">
    <property type="term" value="C:DNA polymerase III complex"/>
    <property type="evidence" value="ECO:0007669"/>
    <property type="project" value="TreeGrafter"/>
</dbReference>
<sequence length="349" mass="38197">MIEENAADRLDGAPHPRERSLLIGHGEAERGLLEAYRGKRMHHAWLISGPQGIGKATLAYRFARFVLAHPDPRAIPPAVADLAVSPDHPVARRIVAGAHPDLLALRRIAEAGKDKIPQDISVGAMRDIVRFFGSTAGEGGWRICLVDAADELNRSSANALLKLLEEPPPRSLFLIVAHMPGRLLPTIRSRCRTLTLAPLTEDEVVQGLASFDTVKVPVEEARDLARRSEGSLRRALEIAEGGQASFAAAVEAELARLPATDPQALHALGDKLARRDDAMFDLFQRAVTDHIHSTVRAELGAGARRLAPLSEVWEKIDIAAAQVRTFNLERKPFVFQVFGWLAEAGRRRT</sequence>
<keyword evidence="2" id="KW-1185">Reference proteome</keyword>
<dbReference type="Gene3D" id="3.40.50.300">
    <property type="entry name" value="P-loop containing nucleotide triphosphate hydrolases"/>
    <property type="match status" value="1"/>
</dbReference>
<name>A0A4D7BCE8_9HYPH</name>
<dbReference type="InterPro" id="IPR050238">
    <property type="entry name" value="DNA_Rep/Repair_Clamp_Loader"/>
</dbReference>
<keyword evidence="1" id="KW-0808">Transferase</keyword>
<dbReference type="GO" id="GO:0003887">
    <property type="term" value="F:DNA-directed DNA polymerase activity"/>
    <property type="evidence" value="ECO:0007669"/>
    <property type="project" value="UniProtKB-EC"/>
</dbReference>
<accession>A0A4D7BCE8</accession>
<dbReference type="Proteomes" id="UP000298781">
    <property type="component" value="Chromosome"/>
</dbReference>
<dbReference type="OrthoDB" id="9811073at2"/>
<dbReference type="AlphaFoldDB" id="A0A4D7BCE8"/>
<dbReference type="InterPro" id="IPR027417">
    <property type="entry name" value="P-loop_NTPase"/>
</dbReference>
<dbReference type="GO" id="GO:0006261">
    <property type="term" value="P:DNA-templated DNA replication"/>
    <property type="evidence" value="ECO:0007669"/>
    <property type="project" value="TreeGrafter"/>
</dbReference>
<protein>
    <submittedName>
        <fullName evidence="1">DNA polymerase III subunit delta</fullName>
        <ecNumber evidence="1">2.7.7.7</ecNumber>
    </submittedName>
</protein>
<dbReference type="SUPFAM" id="SSF52540">
    <property type="entry name" value="P-loop containing nucleoside triphosphate hydrolases"/>
    <property type="match status" value="1"/>
</dbReference>
<gene>
    <name evidence="1" type="ORF">E8M01_31210</name>
</gene>
<proteinExistence type="predicted"/>
<evidence type="ECO:0000313" key="1">
    <source>
        <dbReference type="EMBL" id="QCI68303.1"/>
    </source>
</evidence>
<dbReference type="KEGG" id="pstg:E8M01_31210"/>
<organism evidence="1 2">
    <name type="scientific">Phreatobacter stygius</name>
    <dbReference type="NCBI Taxonomy" id="1940610"/>
    <lineage>
        <taxon>Bacteria</taxon>
        <taxon>Pseudomonadati</taxon>
        <taxon>Pseudomonadota</taxon>
        <taxon>Alphaproteobacteria</taxon>
        <taxon>Hyphomicrobiales</taxon>
        <taxon>Phreatobacteraceae</taxon>
        <taxon>Phreatobacter</taxon>
    </lineage>
</organism>
<dbReference type="Pfam" id="PF13177">
    <property type="entry name" value="DNA_pol3_delta2"/>
    <property type="match status" value="1"/>
</dbReference>